<evidence type="ECO:0000256" key="4">
    <source>
        <dbReference type="ARBA" id="ARBA00022679"/>
    </source>
</evidence>
<evidence type="ECO:0000313" key="8">
    <source>
        <dbReference type="EMBL" id="RPA81314.1"/>
    </source>
</evidence>
<dbReference type="GO" id="GO:0035243">
    <property type="term" value="F:protein-arginine omega-N symmetric methyltransferase activity"/>
    <property type="evidence" value="ECO:0007669"/>
    <property type="project" value="UniProtKB-EC"/>
</dbReference>
<evidence type="ECO:0000256" key="2">
    <source>
        <dbReference type="ARBA" id="ARBA00005891"/>
    </source>
</evidence>
<dbReference type="InterPro" id="IPR029063">
    <property type="entry name" value="SAM-dependent_MTases_sf"/>
</dbReference>
<dbReference type="Gene3D" id="3.40.50.12710">
    <property type="match status" value="1"/>
</dbReference>
<evidence type="ECO:0000313" key="9">
    <source>
        <dbReference type="Proteomes" id="UP000275078"/>
    </source>
</evidence>
<dbReference type="GO" id="GO:0032259">
    <property type="term" value="P:methylation"/>
    <property type="evidence" value="ECO:0007669"/>
    <property type="project" value="UniProtKB-KW"/>
</dbReference>
<comment type="similarity">
    <text evidence="2 7">Belongs to the NDUFAF7 family.</text>
</comment>
<dbReference type="OrthoDB" id="17415at2759"/>
<proteinExistence type="inferred from homology"/>
<comment type="subcellular location">
    <subcellularLocation>
        <location evidence="1 7">Mitochondrion</location>
    </subcellularLocation>
</comment>
<sequence>MDSPFMTTFFRSLFHCRACLKQSSTVTRLNGISRTRTGLDAYGLGRRHYGFGAKPRDVAWQPRQSNFIEDMSEEYQRYPMVTAELLKTRRERPKRVKMLVRDFIDDALYNPHYGYFSKEAVIFSAGEPFNFNSFQDALEFNDAFGKRYTEFEDKLDAIEYNELRQLWHTPTELFQPYYGEAVARYLVANYKLSLYPYHDLILYEMGAGNGTLMRNIMDCIRDSDPDVYQRTQYKIIEISPQLAALQRAQVGDHKDHVEIVNRSIFDWKSPVHNPVYFIAMEVFDNFAHDMLRYDPFTEQALQGIVLIDDKGDFYEFYTAQLDPVAERYLRLRKSAFRRGLKHPLNTPRFLRNLCTRLPFSPNLTEPEFIPTKLMGFFDVLRTYFPNHRLLASDFHSLPDAIEGVNAPVVQTRYQRQMVPVSTVFVEQGYFDILFPTDFEAMEDMYQALTGKLTRVMKHEEFARSWADLEATQTRSGENPLVGWYQNASVLSSV</sequence>
<dbReference type="STRING" id="1160509.A0A3N4II32"/>
<dbReference type="GO" id="GO:0005739">
    <property type="term" value="C:mitochondrion"/>
    <property type="evidence" value="ECO:0007669"/>
    <property type="project" value="UniProtKB-SubCell"/>
</dbReference>
<protein>
    <recommendedName>
        <fullName evidence="7">Protein arginine methyltransferase NDUFAF7</fullName>
        <ecNumber evidence="7">2.1.1.320</ecNumber>
    </recommendedName>
</protein>
<dbReference type="EMBL" id="ML119680">
    <property type="protein sequence ID" value="RPA81314.1"/>
    <property type="molecule type" value="Genomic_DNA"/>
</dbReference>
<evidence type="ECO:0000256" key="1">
    <source>
        <dbReference type="ARBA" id="ARBA00004173"/>
    </source>
</evidence>
<keyword evidence="5 7" id="KW-0496">Mitochondrion</keyword>
<comment type="function">
    <text evidence="7">Arginine methyltransferase involved in the assembly or stability of mitochondrial NADH:ubiquinone oxidoreductase complex (complex I).</text>
</comment>
<evidence type="ECO:0000256" key="3">
    <source>
        <dbReference type="ARBA" id="ARBA00022603"/>
    </source>
</evidence>
<evidence type="ECO:0000256" key="5">
    <source>
        <dbReference type="ARBA" id="ARBA00023128"/>
    </source>
</evidence>
<organism evidence="8 9">
    <name type="scientific">Ascobolus immersus RN42</name>
    <dbReference type="NCBI Taxonomy" id="1160509"/>
    <lineage>
        <taxon>Eukaryota</taxon>
        <taxon>Fungi</taxon>
        <taxon>Dikarya</taxon>
        <taxon>Ascomycota</taxon>
        <taxon>Pezizomycotina</taxon>
        <taxon>Pezizomycetes</taxon>
        <taxon>Pezizales</taxon>
        <taxon>Ascobolaceae</taxon>
        <taxon>Ascobolus</taxon>
    </lineage>
</organism>
<dbReference type="EC" id="2.1.1.320" evidence="7"/>
<keyword evidence="4 7" id="KW-0808">Transferase</keyword>
<accession>A0A3N4II32</accession>
<dbReference type="SUPFAM" id="SSF53335">
    <property type="entry name" value="S-adenosyl-L-methionine-dependent methyltransferases"/>
    <property type="match status" value="1"/>
</dbReference>
<reference evidence="8 9" key="1">
    <citation type="journal article" date="2018" name="Nat. Ecol. Evol.">
        <title>Pezizomycetes genomes reveal the molecular basis of ectomycorrhizal truffle lifestyle.</title>
        <authorList>
            <person name="Murat C."/>
            <person name="Payen T."/>
            <person name="Noel B."/>
            <person name="Kuo A."/>
            <person name="Morin E."/>
            <person name="Chen J."/>
            <person name="Kohler A."/>
            <person name="Krizsan K."/>
            <person name="Balestrini R."/>
            <person name="Da Silva C."/>
            <person name="Montanini B."/>
            <person name="Hainaut M."/>
            <person name="Levati E."/>
            <person name="Barry K.W."/>
            <person name="Belfiori B."/>
            <person name="Cichocki N."/>
            <person name="Clum A."/>
            <person name="Dockter R.B."/>
            <person name="Fauchery L."/>
            <person name="Guy J."/>
            <person name="Iotti M."/>
            <person name="Le Tacon F."/>
            <person name="Lindquist E.A."/>
            <person name="Lipzen A."/>
            <person name="Malagnac F."/>
            <person name="Mello A."/>
            <person name="Molinier V."/>
            <person name="Miyauchi S."/>
            <person name="Poulain J."/>
            <person name="Riccioni C."/>
            <person name="Rubini A."/>
            <person name="Sitrit Y."/>
            <person name="Splivallo R."/>
            <person name="Traeger S."/>
            <person name="Wang M."/>
            <person name="Zifcakova L."/>
            <person name="Wipf D."/>
            <person name="Zambonelli A."/>
            <person name="Paolocci F."/>
            <person name="Nowrousian M."/>
            <person name="Ottonello S."/>
            <person name="Baldrian P."/>
            <person name="Spatafora J.W."/>
            <person name="Henrissat B."/>
            <person name="Nagy L.G."/>
            <person name="Aury J.M."/>
            <person name="Wincker P."/>
            <person name="Grigoriev I.V."/>
            <person name="Bonfante P."/>
            <person name="Martin F.M."/>
        </authorList>
    </citation>
    <scope>NUCLEOTIDE SEQUENCE [LARGE SCALE GENOMIC DNA]</scope>
    <source>
        <strain evidence="8 9">RN42</strain>
    </source>
</reference>
<evidence type="ECO:0000256" key="7">
    <source>
        <dbReference type="RuleBase" id="RU364114"/>
    </source>
</evidence>
<comment type="catalytic activity">
    <reaction evidence="6 7">
        <text>L-arginyl-[protein] + 2 S-adenosyl-L-methionine = N(omega),N(omega)'-dimethyl-L-arginyl-[protein] + 2 S-adenosyl-L-homocysteine + 2 H(+)</text>
        <dbReference type="Rhea" id="RHEA:48108"/>
        <dbReference type="Rhea" id="RHEA-COMP:10532"/>
        <dbReference type="Rhea" id="RHEA-COMP:11992"/>
        <dbReference type="ChEBI" id="CHEBI:15378"/>
        <dbReference type="ChEBI" id="CHEBI:29965"/>
        <dbReference type="ChEBI" id="CHEBI:57856"/>
        <dbReference type="ChEBI" id="CHEBI:59789"/>
        <dbReference type="ChEBI" id="CHEBI:88221"/>
        <dbReference type="EC" id="2.1.1.320"/>
    </reaction>
</comment>
<keyword evidence="3 7" id="KW-0489">Methyltransferase</keyword>
<name>A0A3N4II32_ASCIM</name>
<dbReference type="Pfam" id="PF02636">
    <property type="entry name" value="Methyltransf_28"/>
    <property type="match status" value="1"/>
</dbReference>
<keyword evidence="9" id="KW-1185">Reference proteome</keyword>
<evidence type="ECO:0000256" key="6">
    <source>
        <dbReference type="ARBA" id="ARBA00048612"/>
    </source>
</evidence>
<dbReference type="PANTHER" id="PTHR12049:SF5">
    <property type="entry name" value="PROTEIN ARGININE METHYLTRANSFERASE NDUFAF7 HOMOLOG, MITOCHONDRIAL"/>
    <property type="match status" value="1"/>
</dbReference>
<dbReference type="InterPro" id="IPR038375">
    <property type="entry name" value="NDUFAF7_sf"/>
</dbReference>
<gene>
    <name evidence="8" type="ORF">BJ508DRAFT_414767</name>
</gene>
<dbReference type="PANTHER" id="PTHR12049">
    <property type="entry name" value="PROTEIN ARGININE METHYLTRANSFERASE NDUFAF7, MITOCHONDRIAL"/>
    <property type="match status" value="1"/>
</dbReference>
<dbReference type="InterPro" id="IPR003788">
    <property type="entry name" value="NDUFAF7"/>
</dbReference>
<dbReference type="Proteomes" id="UP000275078">
    <property type="component" value="Unassembled WGS sequence"/>
</dbReference>
<dbReference type="FunFam" id="3.40.50.12710:FF:000002">
    <property type="entry name" value="Protein arginine methyltransferase NDUFAF7"/>
    <property type="match status" value="1"/>
</dbReference>
<dbReference type="AlphaFoldDB" id="A0A3N4II32"/>